<gene>
    <name evidence="2" type="ORF">I303_06738</name>
    <name evidence="3" type="ORF">I303_107333</name>
</gene>
<evidence type="ECO:0000313" key="4">
    <source>
        <dbReference type="Proteomes" id="UP000078595"/>
    </source>
</evidence>
<evidence type="ECO:0000313" key="2">
    <source>
        <dbReference type="EMBL" id="OBR83179.1"/>
    </source>
</evidence>
<organism evidence="2">
    <name type="scientific">Kwoniella dejecticola CBS 10117</name>
    <dbReference type="NCBI Taxonomy" id="1296121"/>
    <lineage>
        <taxon>Eukaryota</taxon>
        <taxon>Fungi</taxon>
        <taxon>Dikarya</taxon>
        <taxon>Basidiomycota</taxon>
        <taxon>Agaricomycotina</taxon>
        <taxon>Tremellomycetes</taxon>
        <taxon>Tremellales</taxon>
        <taxon>Cryptococcaceae</taxon>
        <taxon>Kwoniella</taxon>
    </lineage>
</organism>
<reference evidence="3" key="2">
    <citation type="submission" date="2013-07" db="EMBL/GenBank/DDBJ databases">
        <authorList>
            <consortium name="The Broad Institute Genome Sequencing Platform"/>
            <person name="Cuomo C."/>
            <person name="Litvintseva A."/>
            <person name="Chen Y."/>
            <person name="Heitman J."/>
            <person name="Sun S."/>
            <person name="Springer D."/>
            <person name="Dromer F."/>
            <person name="Young S.K."/>
            <person name="Zeng Q."/>
            <person name="Gargeya S."/>
            <person name="Fitzgerald M."/>
            <person name="Abouelleil A."/>
            <person name="Alvarado L."/>
            <person name="Berlin A.M."/>
            <person name="Chapman S.B."/>
            <person name="Dewar J."/>
            <person name="Goldberg J."/>
            <person name="Griggs A."/>
            <person name="Gujja S."/>
            <person name="Hansen M."/>
            <person name="Howarth C."/>
            <person name="Imamovic A."/>
            <person name="Larimer J."/>
            <person name="McCowan C."/>
            <person name="Murphy C."/>
            <person name="Pearson M."/>
            <person name="Priest M."/>
            <person name="Roberts A."/>
            <person name="Saif S."/>
            <person name="Shea T."/>
            <person name="Sykes S."/>
            <person name="Wortman J."/>
            <person name="Nusbaum C."/>
            <person name="Birren B."/>
        </authorList>
    </citation>
    <scope>NUCLEOTIDE SEQUENCE</scope>
    <source>
        <strain evidence="3">CBS 10117</strain>
    </source>
</reference>
<feature type="compositionally biased region" description="Basic residues" evidence="1">
    <location>
        <begin position="218"/>
        <end position="230"/>
    </location>
</feature>
<dbReference type="Proteomes" id="UP000078595">
    <property type="component" value="Chromosome 9"/>
</dbReference>
<keyword evidence="4" id="KW-1185">Reference proteome</keyword>
<dbReference type="AlphaFoldDB" id="A0A1A5ZZD9"/>
<dbReference type="OrthoDB" id="2564196at2759"/>
<name>A0A1A5ZZD9_9TREE</name>
<feature type="compositionally biased region" description="Basic and acidic residues" evidence="1">
    <location>
        <begin position="541"/>
        <end position="553"/>
    </location>
</feature>
<reference evidence="3" key="3">
    <citation type="submission" date="2024-02" db="EMBL/GenBank/DDBJ databases">
        <title>Comparative genomics of Cryptococcus and Kwoniella reveals pathogenesis evolution and contrasting modes of karyotype evolution via chromosome fusion or intercentromeric recombination.</title>
        <authorList>
            <person name="Coelho M.A."/>
            <person name="David-Palma M."/>
            <person name="Shea T."/>
            <person name="Bowers K."/>
            <person name="McGinley-Smith S."/>
            <person name="Mohammad A.W."/>
            <person name="Gnirke A."/>
            <person name="Yurkov A.M."/>
            <person name="Nowrousian M."/>
            <person name="Sun S."/>
            <person name="Cuomo C.A."/>
            <person name="Heitman J."/>
        </authorList>
    </citation>
    <scope>NUCLEOTIDE SEQUENCE</scope>
    <source>
        <strain evidence="3">CBS 10117</strain>
    </source>
</reference>
<feature type="compositionally biased region" description="Basic and acidic residues" evidence="1">
    <location>
        <begin position="248"/>
        <end position="258"/>
    </location>
</feature>
<dbReference type="EMBL" id="KI894034">
    <property type="protein sequence ID" value="OBR83179.1"/>
    <property type="molecule type" value="Genomic_DNA"/>
</dbReference>
<reference evidence="2" key="1">
    <citation type="submission" date="2013-07" db="EMBL/GenBank/DDBJ databases">
        <title>The Genome Sequence of Cryptococcus dejecticola CBS10117.</title>
        <authorList>
            <consortium name="The Broad Institute Genome Sequencing Platform"/>
            <person name="Cuomo C."/>
            <person name="Litvintseva A."/>
            <person name="Chen Y."/>
            <person name="Heitman J."/>
            <person name="Sun S."/>
            <person name="Springer D."/>
            <person name="Dromer F."/>
            <person name="Young S.K."/>
            <person name="Zeng Q."/>
            <person name="Gargeya S."/>
            <person name="Fitzgerald M."/>
            <person name="Abouelleil A."/>
            <person name="Alvarado L."/>
            <person name="Berlin A.M."/>
            <person name="Chapman S.B."/>
            <person name="Dewar J."/>
            <person name="Goldberg J."/>
            <person name="Griggs A."/>
            <person name="Gujja S."/>
            <person name="Hansen M."/>
            <person name="Howarth C."/>
            <person name="Imamovic A."/>
            <person name="Larimer J."/>
            <person name="McCowan C."/>
            <person name="Murphy C."/>
            <person name="Pearson M."/>
            <person name="Priest M."/>
            <person name="Roberts A."/>
            <person name="Saif S."/>
            <person name="Shea T."/>
            <person name="Sykes S."/>
            <person name="Wortman J."/>
            <person name="Nusbaum C."/>
            <person name="Birren B."/>
        </authorList>
    </citation>
    <scope>NUCLEOTIDE SEQUENCE [LARGE SCALE GENOMIC DNA]</scope>
    <source>
        <strain evidence="2">CBS 10117</strain>
    </source>
</reference>
<feature type="region of interest" description="Disordered" evidence="1">
    <location>
        <begin position="298"/>
        <end position="514"/>
    </location>
</feature>
<evidence type="ECO:0000313" key="3">
    <source>
        <dbReference type="EMBL" id="WWC64722.1"/>
    </source>
</evidence>
<feature type="compositionally biased region" description="Basic residues" evidence="1">
    <location>
        <begin position="343"/>
        <end position="352"/>
    </location>
</feature>
<dbReference type="VEuPathDB" id="FungiDB:I303_06738"/>
<protein>
    <submittedName>
        <fullName evidence="2">Uncharacterized protein</fullName>
    </submittedName>
</protein>
<feature type="compositionally biased region" description="Low complexity" evidence="1">
    <location>
        <begin position="462"/>
        <end position="475"/>
    </location>
</feature>
<dbReference type="EMBL" id="CP144538">
    <property type="protein sequence ID" value="WWC64722.1"/>
    <property type="molecule type" value="Genomic_DNA"/>
</dbReference>
<feature type="region of interest" description="Disordered" evidence="1">
    <location>
        <begin position="531"/>
        <end position="571"/>
    </location>
</feature>
<dbReference type="GeneID" id="28970437"/>
<evidence type="ECO:0000256" key="1">
    <source>
        <dbReference type="SAM" id="MobiDB-lite"/>
    </source>
</evidence>
<feature type="compositionally biased region" description="Low complexity" evidence="1">
    <location>
        <begin position="400"/>
        <end position="435"/>
    </location>
</feature>
<feature type="compositionally biased region" description="Polar residues" evidence="1">
    <location>
        <begin position="92"/>
        <end position="102"/>
    </location>
</feature>
<accession>A0A1A5ZZD9</accession>
<dbReference type="RefSeq" id="XP_018261021.1">
    <property type="nucleotide sequence ID" value="XM_018410018.1"/>
</dbReference>
<feature type="compositionally biased region" description="Polar residues" evidence="1">
    <location>
        <begin position="33"/>
        <end position="52"/>
    </location>
</feature>
<feature type="region of interest" description="Disordered" evidence="1">
    <location>
        <begin position="188"/>
        <end position="279"/>
    </location>
</feature>
<dbReference type="STRING" id="1296121.A0A1A5ZZD9"/>
<dbReference type="KEGG" id="kdj:28970437"/>
<feature type="region of interest" description="Disordered" evidence="1">
    <location>
        <begin position="14"/>
        <end position="119"/>
    </location>
</feature>
<sequence length="571" mass="61598">MPVDVEAYMAGAIPSVSRGGSWLPEQRGPNGASAPTLQPHSAYGSSPLSAFPQTPPLVVRDMAGSPIIAQSTQYPPSPSPSTDCPPGARSIGNAQSRTTSHNDLAGAASTHGLKRENLSSPMRHEGWLRSASEASQSVRGSAYQESFLQAPSSVHPNSQGAEPHRHTSDNQVLGEVWEMQRLGHRSLARGSGHSHLASIEISPPSDIMAPPASPYRKLGTHHPAHPSAHRRIAELLPSGQLTPLTQNSDHRPRSERPGLTRRHSHGPALVSKVKKHDEEDLFRSAQMNNRLARLSLEGRNCHTPDPEASSSSPTFPHHPASPERPAMHRRHSSVESISSSNKHSARHSHTTAKQRTTADHIHRPRHLSTPSHTHTAQVPGPSPSSLDRRPSAASAIGLASSRPRLLSSSPLTSPRDVTQRSAPSSPISTAPSRRTSVTDIIDKKPTGYVSPMDDDLYDPYEAHPAAPASQHSARQSIPSRNSASLDFAQKPPVTKQYIPPGFAKPTRSVPWNREGPAMKTHGIAWMREGDPQELPTAPKGPRWDVARPPRAENMKGGTWWESGSGGVSYNI</sequence>
<proteinExistence type="predicted"/>